<accession>A0A8X6KX86</accession>
<evidence type="ECO:0000313" key="2">
    <source>
        <dbReference type="Proteomes" id="UP000887116"/>
    </source>
</evidence>
<dbReference type="EMBL" id="BMAO01013282">
    <property type="protein sequence ID" value="GFQ87636.1"/>
    <property type="molecule type" value="Genomic_DNA"/>
</dbReference>
<sequence>IRTTSEVISATCTCPAGGTPTFCKQVFAAVYVPTENKDGFCKSGDRSCYLVYSWFAGRW</sequence>
<proteinExistence type="predicted"/>
<dbReference type="AlphaFoldDB" id="A0A8X6KX86"/>
<gene>
    <name evidence="1" type="ORF">TNCT_675821</name>
</gene>
<comment type="caution">
    <text evidence="1">The sequence shown here is derived from an EMBL/GenBank/DDBJ whole genome shotgun (WGS) entry which is preliminary data.</text>
</comment>
<name>A0A8X6KX86_TRICU</name>
<organism evidence="1 2">
    <name type="scientific">Trichonephila clavata</name>
    <name type="common">Joro spider</name>
    <name type="synonym">Nephila clavata</name>
    <dbReference type="NCBI Taxonomy" id="2740835"/>
    <lineage>
        <taxon>Eukaryota</taxon>
        <taxon>Metazoa</taxon>
        <taxon>Ecdysozoa</taxon>
        <taxon>Arthropoda</taxon>
        <taxon>Chelicerata</taxon>
        <taxon>Arachnida</taxon>
        <taxon>Araneae</taxon>
        <taxon>Araneomorphae</taxon>
        <taxon>Entelegynae</taxon>
        <taxon>Araneoidea</taxon>
        <taxon>Nephilidae</taxon>
        <taxon>Trichonephila</taxon>
    </lineage>
</organism>
<keyword evidence="2" id="KW-1185">Reference proteome</keyword>
<reference evidence="1" key="1">
    <citation type="submission" date="2020-07" db="EMBL/GenBank/DDBJ databases">
        <title>Multicomponent nature underlies the extraordinary mechanical properties of spider dragline silk.</title>
        <authorList>
            <person name="Kono N."/>
            <person name="Nakamura H."/>
            <person name="Mori M."/>
            <person name="Yoshida Y."/>
            <person name="Ohtoshi R."/>
            <person name="Malay A.D."/>
            <person name="Moran D.A.P."/>
            <person name="Tomita M."/>
            <person name="Numata K."/>
            <person name="Arakawa K."/>
        </authorList>
    </citation>
    <scope>NUCLEOTIDE SEQUENCE</scope>
</reference>
<protein>
    <recommendedName>
        <fullName evidence="3">SWIM-type domain-containing protein</fullName>
    </recommendedName>
</protein>
<evidence type="ECO:0008006" key="3">
    <source>
        <dbReference type="Google" id="ProtNLM"/>
    </source>
</evidence>
<feature type="non-terminal residue" evidence="1">
    <location>
        <position position="1"/>
    </location>
</feature>
<evidence type="ECO:0000313" key="1">
    <source>
        <dbReference type="EMBL" id="GFQ87636.1"/>
    </source>
</evidence>
<dbReference type="Proteomes" id="UP000887116">
    <property type="component" value="Unassembled WGS sequence"/>
</dbReference>